<gene>
    <name evidence="1" type="ORF">CPAG_07408</name>
</gene>
<protein>
    <submittedName>
        <fullName evidence="1">Uncharacterized protein</fullName>
    </submittedName>
</protein>
<evidence type="ECO:0000313" key="1">
    <source>
        <dbReference type="EMBL" id="KMM71101.1"/>
    </source>
</evidence>
<dbReference type="Proteomes" id="UP000054567">
    <property type="component" value="Unassembled WGS sequence"/>
</dbReference>
<accession>A0A0J6FDF2</accession>
<dbReference type="AlphaFoldDB" id="A0A0J6FDF2"/>
<reference evidence="2" key="3">
    <citation type="journal article" date="2010" name="Genome Res.">
        <title>Population genomic sequencing of Coccidioides fungi reveals recent hybridization and transposon control.</title>
        <authorList>
            <person name="Neafsey D.E."/>
            <person name="Barker B.M."/>
            <person name="Sharpton T.J."/>
            <person name="Stajich J.E."/>
            <person name="Park D.J."/>
            <person name="Whiston E."/>
            <person name="Hung C.-Y."/>
            <person name="McMahan C."/>
            <person name="White J."/>
            <person name="Sykes S."/>
            <person name="Heiman D."/>
            <person name="Young S."/>
            <person name="Zeng Q."/>
            <person name="Abouelleil A."/>
            <person name="Aftuck L."/>
            <person name="Bessette D."/>
            <person name="Brown A."/>
            <person name="FitzGerald M."/>
            <person name="Lui A."/>
            <person name="Macdonald J.P."/>
            <person name="Priest M."/>
            <person name="Orbach M.J."/>
            <person name="Galgiani J.N."/>
            <person name="Kirkland T.N."/>
            <person name="Cole G.T."/>
            <person name="Birren B.W."/>
            <person name="Henn M.R."/>
            <person name="Taylor J.W."/>
            <person name="Rounsley S.D."/>
        </authorList>
    </citation>
    <scope>NUCLEOTIDE SEQUENCE [LARGE SCALE GENOMIC DNA]</scope>
    <source>
        <strain evidence="2">RMSCC 3488</strain>
    </source>
</reference>
<dbReference type="VEuPathDB" id="FungiDB:CPAG_07408"/>
<reference evidence="1 2" key="1">
    <citation type="submission" date="2007-06" db="EMBL/GenBank/DDBJ databases">
        <title>The Genome Sequence of Coccidioides posadasii RMSCC_3488.</title>
        <authorList>
            <consortium name="Coccidioides Genome Resources Consortium"/>
            <consortium name="The Broad Institute Genome Sequencing Platform"/>
            <person name="Henn M.R."/>
            <person name="Sykes S."/>
            <person name="Young S."/>
            <person name="Jaffe D."/>
            <person name="Berlin A."/>
            <person name="Alvarez P."/>
            <person name="Butler J."/>
            <person name="Gnerre S."/>
            <person name="Grabherr M."/>
            <person name="Mauceli E."/>
            <person name="Brockman W."/>
            <person name="Kodira C."/>
            <person name="Alvarado L."/>
            <person name="Zeng Q."/>
            <person name="Crawford M."/>
            <person name="Antoine C."/>
            <person name="Devon K."/>
            <person name="Galgiani J."/>
            <person name="Orsborn K."/>
            <person name="Lewis M.L."/>
            <person name="Nusbaum C."/>
            <person name="Galagan J."/>
            <person name="Birren B."/>
        </authorList>
    </citation>
    <scope>NUCLEOTIDE SEQUENCE [LARGE SCALE GENOMIC DNA]</scope>
    <source>
        <strain evidence="1 2">RMSCC 3488</strain>
    </source>
</reference>
<sequence length="202" mass="22668">MNPLKRTIDPLASQLSRPFSSSASQLAEIPQDFLDSIRTQNGPDGEQWENQFRELVDRIEAAASYTFPSFDRCEEYRSTTNIAPTCRTIVSRSFANSMSSYVTYSLPRLLTTCYSGGRAHKSHNDPKDPVLVLSFHLETIKGTRVGGVHMHLDGTWKFFPSLNGKRLGVDQVLNKAGIKGLILETIEEETRETWDAAKKAEN</sequence>
<proteinExistence type="predicted"/>
<dbReference type="EMBL" id="DS268112">
    <property type="protein sequence ID" value="KMM71101.1"/>
    <property type="molecule type" value="Genomic_DNA"/>
</dbReference>
<name>A0A0J6FDF2_COCPO</name>
<evidence type="ECO:0000313" key="2">
    <source>
        <dbReference type="Proteomes" id="UP000054567"/>
    </source>
</evidence>
<reference evidence="2" key="2">
    <citation type="journal article" date="2009" name="Genome Res.">
        <title>Comparative genomic analyses of the human fungal pathogens Coccidioides and their relatives.</title>
        <authorList>
            <person name="Sharpton T.J."/>
            <person name="Stajich J.E."/>
            <person name="Rounsley S.D."/>
            <person name="Gardner M.J."/>
            <person name="Wortman J.R."/>
            <person name="Jordar V.S."/>
            <person name="Maiti R."/>
            <person name="Kodira C.D."/>
            <person name="Neafsey D.E."/>
            <person name="Zeng Q."/>
            <person name="Hung C.-Y."/>
            <person name="McMahan C."/>
            <person name="Muszewska A."/>
            <person name="Grynberg M."/>
            <person name="Mandel M.A."/>
            <person name="Kellner E.M."/>
            <person name="Barker B.M."/>
            <person name="Galgiani J.N."/>
            <person name="Orbach M.J."/>
            <person name="Kirkland T.N."/>
            <person name="Cole G.T."/>
            <person name="Henn M.R."/>
            <person name="Birren B.W."/>
            <person name="Taylor J.W."/>
        </authorList>
    </citation>
    <scope>NUCLEOTIDE SEQUENCE [LARGE SCALE GENOMIC DNA]</scope>
    <source>
        <strain evidence="2">RMSCC 3488</strain>
    </source>
</reference>
<organism evidence="1 2">
    <name type="scientific">Coccidioides posadasii RMSCC 3488</name>
    <dbReference type="NCBI Taxonomy" id="454284"/>
    <lineage>
        <taxon>Eukaryota</taxon>
        <taxon>Fungi</taxon>
        <taxon>Dikarya</taxon>
        <taxon>Ascomycota</taxon>
        <taxon>Pezizomycotina</taxon>
        <taxon>Eurotiomycetes</taxon>
        <taxon>Eurotiomycetidae</taxon>
        <taxon>Onygenales</taxon>
        <taxon>Onygenaceae</taxon>
        <taxon>Coccidioides</taxon>
    </lineage>
</organism>